<protein>
    <submittedName>
        <fullName evidence="2">Uncharacterized protein</fullName>
    </submittedName>
</protein>
<reference evidence="2 3" key="1">
    <citation type="submission" date="2024-01" db="EMBL/GenBank/DDBJ databases">
        <title>Genome assemblies of Stephania.</title>
        <authorList>
            <person name="Yang L."/>
        </authorList>
    </citation>
    <scope>NUCLEOTIDE SEQUENCE [LARGE SCALE GENOMIC DNA]</scope>
    <source>
        <strain evidence="2">JXDWG</strain>
        <tissue evidence="2">Leaf</tissue>
    </source>
</reference>
<dbReference type="EMBL" id="JBBNAG010000005">
    <property type="protein sequence ID" value="KAK9133254.1"/>
    <property type="molecule type" value="Genomic_DNA"/>
</dbReference>
<dbReference type="Proteomes" id="UP001419268">
    <property type="component" value="Unassembled WGS sequence"/>
</dbReference>
<evidence type="ECO:0000313" key="2">
    <source>
        <dbReference type="EMBL" id="KAK9133254.1"/>
    </source>
</evidence>
<dbReference type="AlphaFoldDB" id="A0AAP0P7W7"/>
<name>A0AAP0P7W7_9MAGN</name>
<organism evidence="2 3">
    <name type="scientific">Stephania cephalantha</name>
    <dbReference type="NCBI Taxonomy" id="152367"/>
    <lineage>
        <taxon>Eukaryota</taxon>
        <taxon>Viridiplantae</taxon>
        <taxon>Streptophyta</taxon>
        <taxon>Embryophyta</taxon>
        <taxon>Tracheophyta</taxon>
        <taxon>Spermatophyta</taxon>
        <taxon>Magnoliopsida</taxon>
        <taxon>Ranunculales</taxon>
        <taxon>Menispermaceae</taxon>
        <taxon>Menispermoideae</taxon>
        <taxon>Cissampelideae</taxon>
        <taxon>Stephania</taxon>
    </lineage>
</organism>
<proteinExistence type="predicted"/>
<evidence type="ECO:0000313" key="3">
    <source>
        <dbReference type="Proteomes" id="UP001419268"/>
    </source>
</evidence>
<sequence length="73" mass="8035">MEVRPWKARPLWANGVRKKMAGVSSCHQLQLGWGWEPTPTSKRSSEKKKKKQSRAALCCGEEDGAGTGPVRLG</sequence>
<gene>
    <name evidence="2" type="ORF">Scep_012782</name>
</gene>
<feature type="region of interest" description="Disordered" evidence="1">
    <location>
        <begin position="32"/>
        <end position="73"/>
    </location>
</feature>
<keyword evidence="3" id="KW-1185">Reference proteome</keyword>
<evidence type="ECO:0000256" key="1">
    <source>
        <dbReference type="SAM" id="MobiDB-lite"/>
    </source>
</evidence>
<comment type="caution">
    <text evidence="2">The sequence shown here is derived from an EMBL/GenBank/DDBJ whole genome shotgun (WGS) entry which is preliminary data.</text>
</comment>
<accession>A0AAP0P7W7</accession>